<keyword evidence="1" id="KW-1133">Transmembrane helix</keyword>
<sequence length="67" mass="7230">MNSVSKTLPPSGRQCETDMNFGGLVGVCVGETDVAATALERQVQQMLLFGLALLLHGSFCWRGFIID</sequence>
<keyword evidence="3" id="KW-1185">Reference proteome</keyword>
<proteinExistence type="predicted"/>
<dbReference type="Proteomes" id="UP001234178">
    <property type="component" value="Unassembled WGS sequence"/>
</dbReference>
<evidence type="ECO:0000313" key="2">
    <source>
        <dbReference type="EMBL" id="KAK4015992.1"/>
    </source>
</evidence>
<feature type="transmembrane region" description="Helical" evidence="1">
    <location>
        <begin position="46"/>
        <end position="65"/>
    </location>
</feature>
<organism evidence="2 3">
    <name type="scientific">Daphnia magna</name>
    <dbReference type="NCBI Taxonomy" id="35525"/>
    <lineage>
        <taxon>Eukaryota</taxon>
        <taxon>Metazoa</taxon>
        <taxon>Ecdysozoa</taxon>
        <taxon>Arthropoda</taxon>
        <taxon>Crustacea</taxon>
        <taxon>Branchiopoda</taxon>
        <taxon>Diplostraca</taxon>
        <taxon>Cladocera</taxon>
        <taxon>Anomopoda</taxon>
        <taxon>Daphniidae</taxon>
        <taxon>Daphnia</taxon>
    </lineage>
</organism>
<evidence type="ECO:0000256" key="1">
    <source>
        <dbReference type="SAM" id="Phobius"/>
    </source>
</evidence>
<keyword evidence="1" id="KW-0472">Membrane</keyword>
<keyword evidence="1" id="KW-0812">Transmembrane</keyword>
<evidence type="ECO:0000313" key="3">
    <source>
        <dbReference type="Proteomes" id="UP001234178"/>
    </source>
</evidence>
<protein>
    <submittedName>
        <fullName evidence="2">Uncharacterized protein</fullName>
    </submittedName>
</protein>
<name>A0ABQ9ZSU2_9CRUS</name>
<accession>A0ABQ9ZSU2</accession>
<comment type="caution">
    <text evidence="2">The sequence shown here is derived from an EMBL/GenBank/DDBJ whole genome shotgun (WGS) entry which is preliminary data.</text>
</comment>
<gene>
    <name evidence="2" type="ORF">OUZ56_030956</name>
</gene>
<reference evidence="2 3" key="1">
    <citation type="journal article" date="2023" name="Nucleic Acids Res.">
        <title>The hologenome of Daphnia magna reveals possible DNA methylation and microbiome-mediated evolution of the host genome.</title>
        <authorList>
            <person name="Chaturvedi A."/>
            <person name="Li X."/>
            <person name="Dhandapani V."/>
            <person name="Marshall H."/>
            <person name="Kissane S."/>
            <person name="Cuenca-Cambronero M."/>
            <person name="Asole G."/>
            <person name="Calvet F."/>
            <person name="Ruiz-Romero M."/>
            <person name="Marangio P."/>
            <person name="Guigo R."/>
            <person name="Rago D."/>
            <person name="Mirbahai L."/>
            <person name="Eastwood N."/>
            <person name="Colbourne J.K."/>
            <person name="Zhou J."/>
            <person name="Mallon E."/>
            <person name="Orsini L."/>
        </authorList>
    </citation>
    <scope>NUCLEOTIDE SEQUENCE [LARGE SCALE GENOMIC DNA]</scope>
    <source>
        <strain evidence="2">LRV0_1</strain>
    </source>
</reference>
<dbReference type="EMBL" id="JAOYFB010000005">
    <property type="protein sequence ID" value="KAK4015992.1"/>
    <property type="molecule type" value="Genomic_DNA"/>
</dbReference>